<name>A0AAE0F723_9CHLO</name>
<gene>
    <name evidence="2" type="ORF">CYMTET_36826</name>
</gene>
<feature type="region of interest" description="Disordered" evidence="1">
    <location>
        <begin position="1"/>
        <end position="121"/>
    </location>
</feature>
<reference evidence="2 3" key="1">
    <citation type="journal article" date="2015" name="Genome Biol. Evol.">
        <title>Comparative Genomics of a Bacterivorous Green Alga Reveals Evolutionary Causalities and Consequences of Phago-Mixotrophic Mode of Nutrition.</title>
        <authorList>
            <person name="Burns J.A."/>
            <person name="Paasch A."/>
            <person name="Narechania A."/>
            <person name="Kim E."/>
        </authorList>
    </citation>
    <scope>NUCLEOTIDE SEQUENCE [LARGE SCALE GENOMIC DNA]</scope>
    <source>
        <strain evidence="2 3">PLY_AMNH</strain>
    </source>
</reference>
<dbReference type="EMBL" id="LGRX02024526">
    <property type="protein sequence ID" value="KAK3253944.1"/>
    <property type="molecule type" value="Genomic_DNA"/>
</dbReference>
<evidence type="ECO:0000313" key="2">
    <source>
        <dbReference type="EMBL" id="KAK3253944.1"/>
    </source>
</evidence>
<organism evidence="2 3">
    <name type="scientific">Cymbomonas tetramitiformis</name>
    <dbReference type="NCBI Taxonomy" id="36881"/>
    <lineage>
        <taxon>Eukaryota</taxon>
        <taxon>Viridiplantae</taxon>
        <taxon>Chlorophyta</taxon>
        <taxon>Pyramimonadophyceae</taxon>
        <taxon>Pyramimonadales</taxon>
        <taxon>Pyramimonadaceae</taxon>
        <taxon>Cymbomonas</taxon>
    </lineage>
</organism>
<protein>
    <submittedName>
        <fullName evidence="2">Uncharacterized protein</fullName>
    </submittedName>
</protein>
<comment type="caution">
    <text evidence="2">The sequence shown here is derived from an EMBL/GenBank/DDBJ whole genome shotgun (WGS) entry which is preliminary data.</text>
</comment>
<feature type="compositionally biased region" description="Low complexity" evidence="1">
    <location>
        <begin position="46"/>
        <end position="57"/>
    </location>
</feature>
<proteinExistence type="predicted"/>
<dbReference type="AlphaFoldDB" id="A0AAE0F723"/>
<evidence type="ECO:0000256" key="1">
    <source>
        <dbReference type="SAM" id="MobiDB-lite"/>
    </source>
</evidence>
<feature type="compositionally biased region" description="Polar residues" evidence="1">
    <location>
        <begin position="69"/>
        <end position="84"/>
    </location>
</feature>
<keyword evidence="3" id="KW-1185">Reference proteome</keyword>
<dbReference type="Proteomes" id="UP001190700">
    <property type="component" value="Unassembled WGS sequence"/>
</dbReference>
<sequence length="324" mass="35369">MGRSKLPGKAALEMPAEASEQPCGVVASRTRSKTGLPPAGGTSGCQAPIAPAQTPPQVSAKVPMERPSGTVTSRSRSNTKSPPQQEAVKPATPPTVVLTDAPRTRKPPAKSASQSRRESTGRLHQALFERLQSKYGKFDVDACRGPKGRGQLVDKYWENCLKEQWRGLHVWCSPPHDSDHLTTISPSRLYSAPTCMSGGKTPRTPLQCSCCRTYSRACRSGGSFSDARGCVLRRSSPHMVWRHACMAVDGVESTAENPVRVKDYVYLLSDDRKHDHRFIQYMATFIALVIDREKAVAYARSKSKILTVSAEEIVGAPKKAAHQM</sequence>
<accession>A0AAE0F723</accession>
<evidence type="ECO:0000313" key="3">
    <source>
        <dbReference type="Proteomes" id="UP001190700"/>
    </source>
</evidence>